<feature type="domain" description="Methylmalonyl-CoA mutase alpha/beta chain catalytic" evidence="1">
    <location>
        <begin position="152"/>
        <end position="445"/>
    </location>
</feature>
<dbReference type="InterPro" id="IPR016176">
    <property type="entry name" value="Cbl-dep_enz_cat"/>
</dbReference>
<dbReference type="InterPro" id="IPR006099">
    <property type="entry name" value="MeMalonylCoA_mutase_a/b_cat"/>
</dbReference>
<accession>A0A495EE71</accession>
<dbReference type="RefSeq" id="WP_121065048.1">
    <property type="nucleotide sequence ID" value="NZ_RBIQ01000007.1"/>
</dbReference>
<gene>
    <name evidence="2" type="ORF">CLV91_1270</name>
</gene>
<reference evidence="2 3" key="1">
    <citation type="submission" date="2018-10" db="EMBL/GenBank/DDBJ databases">
        <title>Genomic Encyclopedia of Archaeal and Bacterial Type Strains, Phase II (KMG-II): from individual species to whole genera.</title>
        <authorList>
            <person name="Goeker M."/>
        </authorList>
    </citation>
    <scope>NUCLEOTIDE SEQUENCE [LARGE SCALE GENOMIC DNA]</scope>
    <source>
        <strain evidence="2 3">DSM 25230</strain>
    </source>
</reference>
<dbReference type="Proteomes" id="UP000269412">
    <property type="component" value="Unassembled WGS sequence"/>
</dbReference>
<comment type="caution">
    <text evidence="2">The sequence shown here is derived from an EMBL/GenBank/DDBJ whole genome shotgun (WGS) entry which is preliminary data.</text>
</comment>
<evidence type="ECO:0000313" key="3">
    <source>
        <dbReference type="Proteomes" id="UP000269412"/>
    </source>
</evidence>
<dbReference type="CDD" id="cd03677">
    <property type="entry name" value="MM_CoA_mutase_beta"/>
    <property type="match status" value="1"/>
</dbReference>
<protein>
    <submittedName>
        <fullName evidence="2">Heterodimeric methylmalonyl-CoA mutase small subunit</fullName>
    </submittedName>
</protein>
<dbReference type="Pfam" id="PF01642">
    <property type="entry name" value="MM_CoA_mutase"/>
    <property type="match status" value="1"/>
</dbReference>
<dbReference type="AlphaFoldDB" id="A0A495EE71"/>
<proteinExistence type="predicted"/>
<name>A0A495EE71_9FLAO</name>
<sequence length="458" mass="51935">MNTKTMFKEFSETSSKEWTSIIEGNLKGASFEETLVWKSAEGIQVAPFYHKDLIGAETRTPLQTETWKIGQLISVIDAVSANKQAINFLNSGAENLSFYITSEEINISILLYEIDLDKTSIYFNLPFLSSNYIKDIINFVGTSINNVFFNISVLSNLAKTGNWYTSKETDFKILDEIVDLGVSNVLMVNAAPYQNAGANMVEQLAISIAHANEYLSFFDTRESLEKIKTVTIKVAIGTNYFFEIAKLRALRILWNVLQEGYNTTMQLHIITEPTKRNKTLYDYNVNMLRTTTEAMSAVLGGANTVFNMPYDAIFHNSNDFGDRIALNQLLLLKEESSLDKVNNPADGSYYIENITNQLAEKALELFKEIEKGGGFLESLQKGELQKLISNSSLKEQEKFNTNEEVLVGTNKYRNLMDKMKQNLDFEPFASDILKNTEVEPIVERRLAEKLEQEILKDE</sequence>
<dbReference type="OrthoDB" id="9762378at2"/>
<dbReference type="EMBL" id="RBIQ01000007">
    <property type="protein sequence ID" value="RKR15188.1"/>
    <property type="molecule type" value="Genomic_DNA"/>
</dbReference>
<organism evidence="2 3">
    <name type="scientific">Maribacter vaceletii</name>
    <dbReference type="NCBI Taxonomy" id="1206816"/>
    <lineage>
        <taxon>Bacteria</taxon>
        <taxon>Pseudomonadati</taxon>
        <taxon>Bacteroidota</taxon>
        <taxon>Flavobacteriia</taxon>
        <taxon>Flavobacteriales</taxon>
        <taxon>Flavobacteriaceae</taxon>
        <taxon>Maribacter</taxon>
    </lineage>
</organism>
<dbReference type="SUPFAM" id="SSF51703">
    <property type="entry name" value="Cobalamin (vitamin B12)-dependent enzymes"/>
    <property type="match status" value="1"/>
</dbReference>
<dbReference type="PANTHER" id="PTHR48101:SF1">
    <property type="entry name" value="METHYLMALONYL-COA MUTASE, LARGE SUBUNIT"/>
    <property type="match status" value="1"/>
</dbReference>
<keyword evidence="3" id="KW-1185">Reference proteome</keyword>
<dbReference type="GO" id="GO:0016866">
    <property type="term" value="F:intramolecular transferase activity"/>
    <property type="evidence" value="ECO:0007669"/>
    <property type="project" value="InterPro"/>
</dbReference>
<evidence type="ECO:0000313" key="2">
    <source>
        <dbReference type="EMBL" id="RKR15188.1"/>
    </source>
</evidence>
<dbReference type="Gene3D" id="3.20.20.240">
    <property type="entry name" value="Methylmalonyl-CoA mutase"/>
    <property type="match status" value="1"/>
</dbReference>
<dbReference type="GO" id="GO:0031419">
    <property type="term" value="F:cobalamin binding"/>
    <property type="evidence" value="ECO:0007669"/>
    <property type="project" value="InterPro"/>
</dbReference>
<evidence type="ECO:0000259" key="1">
    <source>
        <dbReference type="Pfam" id="PF01642"/>
    </source>
</evidence>
<dbReference type="PANTHER" id="PTHR48101">
    <property type="entry name" value="METHYLMALONYL-COA MUTASE, MITOCHONDRIAL-RELATED"/>
    <property type="match status" value="1"/>
</dbReference>